<evidence type="ECO:0008006" key="3">
    <source>
        <dbReference type="Google" id="ProtNLM"/>
    </source>
</evidence>
<name>A0A532V523_UNCL8</name>
<dbReference type="PANTHER" id="PTHR43861:SF6">
    <property type="entry name" value="METHYLTRANSFERASE TYPE 11"/>
    <property type="match status" value="1"/>
</dbReference>
<gene>
    <name evidence="1" type="ORF">CEE37_01090</name>
</gene>
<dbReference type="InterPro" id="IPR029063">
    <property type="entry name" value="SAM-dependent_MTases_sf"/>
</dbReference>
<organism evidence="1 2">
    <name type="scientific">candidate division LCP-89 bacterium B3_LCP</name>
    <dbReference type="NCBI Taxonomy" id="2012998"/>
    <lineage>
        <taxon>Bacteria</taxon>
        <taxon>Pseudomonadati</taxon>
        <taxon>Bacteria division LCP-89</taxon>
    </lineage>
</organism>
<dbReference type="EMBL" id="NJBN01000001">
    <property type="protein sequence ID" value="TKJ42304.1"/>
    <property type="molecule type" value="Genomic_DNA"/>
</dbReference>
<dbReference type="Gene3D" id="3.40.50.150">
    <property type="entry name" value="Vaccinia Virus protein VP39"/>
    <property type="match status" value="1"/>
</dbReference>
<comment type="caution">
    <text evidence="1">The sequence shown here is derived from an EMBL/GenBank/DDBJ whole genome shotgun (WGS) entry which is preliminary data.</text>
</comment>
<dbReference type="PANTHER" id="PTHR43861">
    <property type="entry name" value="TRANS-ACONITATE 2-METHYLTRANSFERASE-RELATED"/>
    <property type="match status" value="1"/>
</dbReference>
<dbReference type="Proteomes" id="UP000319619">
    <property type="component" value="Unassembled WGS sequence"/>
</dbReference>
<accession>A0A532V523</accession>
<evidence type="ECO:0000313" key="1">
    <source>
        <dbReference type="EMBL" id="TKJ42304.1"/>
    </source>
</evidence>
<dbReference type="SUPFAM" id="SSF53335">
    <property type="entry name" value="S-adenosyl-L-methionine-dependent methyltransferases"/>
    <property type="match status" value="1"/>
</dbReference>
<protein>
    <recommendedName>
        <fullName evidence="3">Class I SAM-dependent methyltransferase</fullName>
    </recommendedName>
</protein>
<sequence>MPTHDPGYFSNIRPEIIEFVPQDVKKVLEVGCGYGFFGAMIKQRNGAEVWGVESNIDAAAEAVGRLDKVVEDNFEEGLDLPAGYFDCLVFNDVLEHLVEPEEALEYGKTLLSEGGVVVASIPNVRYIKNVVHLVFGGDWKYTQDGILDRTHLRFFTHKSIIRLIGELGGEILAVKGINPTRSKFFKLFNIILFKRFDDMKYMQIVTVFRF</sequence>
<proteinExistence type="predicted"/>
<evidence type="ECO:0000313" key="2">
    <source>
        <dbReference type="Proteomes" id="UP000319619"/>
    </source>
</evidence>
<dbReference type="AlphaFoldDB" id="A0A532V523"/>
<dbReference type="Pfam" id="PF13489">
    <property type="entry name" value="Methyltransf_23"/>
    <property type="match status" value="1"/>
</dbReference>
<reference evidence="1 2" key="1">
    <citation type="submission" date="2017-06" db="EMBL/GenBank/DDBJ databases">
        <title>Novel microbial phyla capable of carbon fixation and sulfur reduction in deep-sea sediments.</title>
        <authorList>
            <person name="Huang J."/>
            <person name="Baker B."/>
            <person name="Wang Y."/>
        </authorList>
    </citation>
    <scope>NUCLEOTIDE SEQUENCE [LARGE SCALE GENOMIC DNA]</scope>
    <source>
        <strain evidence="1">B3_LCP</strain>
    </source>
</reference>
<dbReference type="CDD" id="cd02440">
    <property type="entry name" value="AdoMet_MTases"/>
    <property type="match status" value="1"/>
</dbReference>